<sequence length="211" mass="24290">MKKYIQLLLIPCLILALTACDSSINRIDRTFTLVQENITKIVNELTEIQLLESHVQDDFETTLKASEDLSAFRAEDSVILQNVNQRSEHLNNLADLINELDKLIEEINNQEPNKDEQIKAQVDAIVAELEPLTANLKVYLKDYQDSLQPEKQTYQAVANPNNDYTTFFKVFDNVNILNKTNQINLEKVLGYFEPINAKLIDFKVYLTNLKK</sequence>
<evidence type="ECO:0000313" key="4">
    <source>
        <dbReference type="Proteomes" id="UP000198833"/>
    </source>
</evidence>
<dbReference type="InterPro" id="IPR019454">
    <property type="entry name" value="Lipoprot_YkyA-like"/>
</dbReference>
<evidence type="ECO:0000256" key="1">
    <source>
        <dbReference type="SAM" id="Coils"/>
    </source>
</evidence>
<keyword evidence="3" id="KW-0449">Lipoprotein</keyword>
<dbReference type="InterPro" id="IPR036785">
    <property type="entry name" value="YkyA-like_sf"/>
</dbReference>
<evidence type="ECO:0000256" key="2">
    <source>
        <dbReference type="SAM" id="SignalP"/>
    </source>
</evidence>
<dbReference type="EMBL" id="FOEN01000001">
    <property type="protein sequence ID" value="SEP63753.1"/>
    <property type="molecule type" value="Genomic_DNA"/>
</dbReference>
<feature type="coiled-coil region" evidence="1">
    <location>
        <begin position="86"/>
        <end position="113"/>
    </location>
</feature>
<dbReference type="Pfam" id="PF10368">
    <property type="entry name" value="YkyA"/>
    <property type="match status" value="1"/>
</dbReference>
<dbReference type="STRING" id="89093.SAMN04488558_101245"/>
<reference evidence="3 4" key="1">
    <citation type="submission" date="2016-10" db="EMBL/GenBank/DDBJ databases">
        <authorList>
            <person name="de Groot N.N."/>
        </authorList>
    </citation>
    <scope>NUCLEOTIDE SEQUENCE [LARGE SCALE GENOMIC DNA]</scope>
    <source>
        <strain evidence="3 4">DSM 15695</strain>
    </source>
</reference>
<keyword evidence="1" id="KW-0175">Coiled coil</keyword>
<dbReference type="Gene3D" id="1.20.120.570">
    <property type="entry name" value="YkyA-like"/>
    <property type="match status" value="1"/>
</dbReference>
<name>A0A1H8ZHJ1_9LACT</name>
<gene>
    <name evidence="3" type="ORF">SAMN04488558_101245</name>
</gene>
<proteinExistence type="predicted"/>
<feature type="chain" id="PRO_5039308626" evidence="2">
    <location>
        <begin position="20"/>
        <end position="211"/>
    </location>
</feature>
<dbReference type="SUPFAM" id="SSF140423">
    <property type="entry name" value="MW0975(SA0943)-like"/>
    <property type="match status" value="1"/>
</dbReference>
<dbReference type="AlphaFoldDB" id="A0A1H8ZHJ1"/>
<dbReference type="RefSeq" id="WP_092569956.1">
    <property type="nucleotide sequence ID" value="NZ_CALUDV010000002.1"/>
</dbReference>
<protein>
    <submittedName>
        <fullName evidence="3">Putative cell-wall binding lipoprotein</fullName>
    </submittedName>
</protein>
<dbReference type="OrthoDB" id="2139942at2"/>
<dbReference type="PROSITE" id="PS51257">
    <property type="entry name" value="PROKAR_LIPOPROTEIN"/>
    <property type="match status" value="1"/>
</dbReference>
<accession>A0A1H8ZHJ1</accession>
<keyword evidence="4" id="KW-1185">Reference proteome</keyword>
<organism evidence="3 4">
    <name type="scientific">Ignavigranum ruoffiae</name>
    <dbReference type="NCBI Taxonomy" id="89093"/>
    <lineage>
        <taxon>Bacteria</taxon>
        <taxon>Bacillati</taxon>
        <taxon>Bacillota</taxon>
        <taxon>Bacilli</taxon>
        <taxon>Lactobacillales</taxon>
        <taxon>Aerococcaceae</taxon>
        <taxon>Ignavigranum</taxon>
    </lineage>
</organism>
<dbReference type="Proteomes" id="UP000198833">
    <property type="component" value="Unassembled WGS sequence"/>
</dbReference>
<feature type="signal peptide" evidence="2">
    <location>
        <begin position="1"/>
        <end position="19"/>
    </location>
</feature>
<evidence type="ECO:0000313" key="3">
    <source>
        <dbReference type="EMBL" id="SEP63753.1"/>
    </source>
</evidence>
<keyword evidence="2" id="KW-0732">Signal</keyword>